<feature type="compositionally biased region" description="Polar residues" evidence="4">
    <location>
        <begin position="129"/>
        <end position="143"/>
    </location>
</feature>
<sequence>MPECVRLLTFGKGLLFGIRWDQGRGGRMQSLQNGLSPAPPDGAGAAFHGNTQPHQEYPRPMFPSLSMMPTTRIMLHSSNIDDNSLLSNPRSALGSVSASIMAASASEPARKAVPRQLDFTSAYGGPLASSESPHRSNQSSIKHSSPRRPVARPRSALEGKEGTPKKCKQCNCKNSRCLKLYCECFASGTYCDGCNCVNCCNNSEHEVVRQEAVEATLERNPNAFRPKIANSPGISHDGKDDVGDRNGSSAKHNKGCHCKKSGCLKKYCECYQANILCSENCKCVDCRNFITSDERRSLFPSDPALGLSFVQRPSACGAAGHMSPLSRKRKTQDVEYVMPRFQANKAILMKVENHIARHTAVSPNVSAQTACAEHRTEQPVKIPNRSLLADVLHTDVIQELCKLLVIVSADVQHEVSGVSPVENEIPTTLTINPPHAEHRPSDDPSSVPTSIAEASMKEDASVHNLTSTSATAANQAFEIADKEEASRGQRPMSPGTLALMCDEKDPLFTAPSSPSHDLNPLYVDQERVILSEFRDCLRRIVSLGNRRANQFSTEPSNAEWMPAAKQHPVVSPHGLSPLAVTLPGPSSLELQLQSFTTQC</sequence>
<accession>A0A8T0G4A6</accession>
<dbReference type="AlphaFoldDB" id="A0A8T0G4A6"/>
<evidence type="ECO:0000259" key="5">
    <source>
        <dbReference type="PROSITE" id="PS51634"/>
    </source>
</evidence>
<dbReference type="SMART" id="SM01114">
    <property type="entry name" value="CXC"/>
    <property type="match status" value="2"/>
</dbReference>
<dbReference type="Proteomes" id="UP000822688">
    <property type="component" value="Chromosome 12"/>
</dbReference>
<dbReference type="GO" id="GO:0006355">
    <property type="term" value="P:regulation of DNA-templated transcription"/>
    <property type="evidence" value="ECO:0007669"/>
    <property type="project" value="TreeGrafter"/>
</dbReference>
<dbReference type="EMBL" id="CM026433">
    <property type="protein sequence ID" value="KAG0553745.1"/>
    <property type="molecule type" value="Genomic_DNA"/>
</dbReference>
<dbReference type="PANTHER" id="PTHR12446:SF34">
    <property type="entry name" value="PROTEIN LIN-54 HOMOLOG"/>
    <property type="match status" value="1"/>
</dbReference>
<organism evidence="6 7">
    <name type="scientific">Ceratodon purpureus</name>
    <name type="common">Fire moss</name>
    <name type="synonym">Dicranum purpureum</name>
    <dbReference type="NCBI Taxonomy" id="3225"/>
    <lineage>
        <taxon>Eukaryota</taxon>
        <taxon>Viridiplantae</taxon>
        <taxon>Streptophyta</taxon>
        <taxon>Embryophyta</taxon>
        <taxon>Bryophyta</taxon>
        <taxon>Bryophytina</taxon>
        <taxon>Bryopsida</taxon>
        <taxon>Dicranidae</taxon>
        <taxon>Pseudoditrichales</taxon>
        <taxon>Ditrichaceae</taxon>
        <taxon>Ceratodon</taxon>
    </lineage>
</organism>
<feature type="region of interest" description="Disordered" evidence="4">
    <location>
        <begin position="424"/>
        <end position="449"/>
    </location>
</feature>
<protein>
    <recommendedName>
        <fullName evidence="5">CRC domain-containing protein</fullName>
    </recommendedName>
</protein>
<reference evidence="6" key="1">
    <citation type="submission" date="2020-06" db="EMBL/GenBank/DDBJ databases">
        <title>WGS assembly of Ceratodon purpureus strain R40.</title>
        <authorList>
            <person name="Carey S.B."/>
            <person name="Jenkins J."/>
            <person name="Shu S."/>
            <person name="Lovell J.T."/>
            <person name="Sreedasyam A."/>
            <person name="Maumus F."/>
            <person name="Tiley G.P."/>
            <person name="Fernandez-Pozo N."/>
            <person name="Barry K."/>
            <person name="Chen C."/>
            <person name="Wang M."/>
            <person name="Lipzen A."/>
            <person name="Daum C."/>
            <person name="Saski C.A."/>
            <person name="Payton A.C."/>
            <person name="Mcbreen J.C."/>
            <person name="Conrad R.E."/>
            <person name="Kollar L.M."/>
            <person name="Olsson S."/>
            <person name="Huttunen S."/>
            <person name="Landis J.B."/>
            <person name="Wickett N.J."/>
            <person name="Johnson M.G."/>
            <person name="Rensing S.A."/>
            <person name="Grimwood J."/>
            <person name="Schmutz J."/>
            <person name="Mcdaniel S.F."/>
        </authorList>
    </citation>
    <scope>NUCLEOTIDE SEQUENCE</scope>
    <source>
        <strain evidence="6">R40</strain>
    </source>
</reference>
<dbReference type="GO" id="GO:0005634">
    <property type="term" value="C:nucleus"/>
    <property type="evidence" value="ECO:0007669"/>
    <property type="project" value="UniProtKB-SubCell"/>
</dbReference>
<feature type="domain" description="CRC" evidence="5">
    <location>
        <begin position="166"/>
        <end position="291"/>
    </location>
</feature>
<evidence type="ECO:0000256" key="3">
    <source>
        <dbReference type="ARBA" id="ARBA00023242"/>
    </source>
</evidence>
<dbReference type="InterPro" id="IPR028307">
    <property type="entry name" value="Lin-54_fam"/>
</dbReference>
<dbReference type="PROSITE" id="PS51634">
    <property type="entry name" value="CRC"/>
    <property type="match status" value="1"/>
</dbReference>
<comment type="similarity">
    <text evidence="2">Belongs to the lin-54 family.</text>
</comment>
<feature type="region of interest" description="Disordered" evidence="4">
    <location>
        <begin position="123"/>
        <end position="169"/>
    </location>
</feature>
<dbReference type="PANTHER" id="PTHR12446">
    <property type="entry name" value="TESMIN/TSO1-RELATED"/>
    <property type="match status" value="1"/>
</dbReference>
<evidence type="ECO:0000256" key="2">
    <source>
        <dbReference type="ARBA" id="ARBA00007267"/>
    </source>
</evidence>
<gene>
    <name evidence="6" type="ORF">KC19_12G035900</name>
</gene>
<feature type="region of interest" description="Disordered" evidence="4">
    <location>
        <begin position="223"/>
        <end position="252"/>
    </location>
</feature>
<evidence type="ECO:0000256" key="1">
    <source>
        <dbReference type="ARBA" id="ARBA00004123"/>
    </source>
</evidence>
<feature type="compositionally biased region" description="Basic and acidic residues" evidence="4">
    <location>
        <begin position="155"/>
        <end position="164"/>
    </location>
</feature>
<evidence type="ECO:0000256" key="4">
    <source>
        <dbReference type="SAM" id="MobiDB-lite"/>
    </source>
</evidence>
<keyword evidence="3" id="KW-0539">Nucleus</keyword>
<dbReference type="InterPro" id="IPR033467">
    <property type="entry name" value="Tesmin/TSO1-like_CXC"/>
</dbReference>
<keyword evidence="7" id="KW-1185">Reference proteome</keyword>
<comment type="caution">
    <text evidence="6">The sequence shown here is derived from an EMBL/GenBank/DDBJ whole genome shotgun (WGS) entry which is preliminary data.</text>
</comment>
<dbReference type="Pfam" id="PF03638">
    <property type="entry name" value="TCR"/>
    <property type="match status" value="2"/>
</dbReference>
<evidence type="ECO:0000313" key="6">
    <source>
        <dbReference type="EMBL" id="KAG0553745.1"/>
    </source>
</evidence>
<name>A0A8T0G4A6_CERPU</name>
<evidence type="ECO:0000313" key="7">
    <source>
        <dbReference type="Proteomes" id="UP000822688"/>
    </source>
</evidence>
<comment type="subcellular location">
    <subcellularLocation>
        <location evidence="1">Nucleus</location>
    </subcellularLocation>
</comment>
<proteinExistence type="inferred from homology"/>
<dbReference type="InterPro" id="IPR005172">
    <property type="entry name" value="CRC"/>
</dbReference>